<feature type="domain" description="Ice-binding protein C-terminal" evidence="3">
    <location>
        <begin position="302"/>
        <end position="325"/>
    </location>
</feature>
<dbReference type="Gene3D" id="3.40.50.1110">
    <property type="entry name" value="SGNH hydrolase"/>
    <property type="match status" value="1"/>
</dbReference>
<dbReference type="InterPro" id="IPR036514">
    <property type="entry name" value="SGNH_hydro_sf"/>
</dbReference>
<dbReference type="RefSeq" id="WP_140882652.1">
    <property type="nucleotide sequence ID" value="NZ_RCZP01000007.1"/>
</dbReference>
<dbReference type="EMBL" id="RCZP01000007">
    <property type="protein sequence ID" value="TPG57732.1"/>
    <property type="molecule type" value="Genomic_DNA"/>
</dbReference>
<dbReference type="Proteomes" id="UP000317078">
    <property type="component" value="Unassembled WGS sequence"/>
</dbReference>
<evidence type="ECO:0000259" key="3">
    <source>
        <dbReference type="Pfam" id="PF07589"/>
    </source>
</evidence>
<comment type="caution">
    <text evidence="4">The sequence shown here is derived from an EMBL/GenBank/DDBJ whole genome shotgun (WGS) entry which is preliminary data.</text>
</comment>
<proteinExistence type="predicted"/>
<evidence type="ECO:0000256" key="2">
    <source>
        <dbReference type="SAM" id="SignalP"/>
    </source>
</evidence>
<dbReference type="OrthoDB" id="5292073at2"/>
<dbReference type="SUPFAM" id="SSF52266">
    <property type="entry name" value="SGNH hydrolase"/>
    <property type="match status" value="1"/>
</dbReference>
<sequence>MNSVRAWAAAIVVAGLAAAPAMGATYDSLFVFGASESDSGNIYALTNGTTPQSPPYAQRYSNGPVAVEYMARSLGIPLTYSENPSAGNQSLNFAIGGSLTDTRNNVPALGNGYGILDQVGDFQARVSAGSLSFNPATTLFLIIGGGNDILRTGFFGTDPATVVPNAVSSVASEVRTLVGLGAEHVAVSTINNIGTLPVAQPARAELYGQLSGSLNTAYRSLAASLATTLSADVFAVERGAILDTIIANFRDYGFTNATDTCVANGTVCANPDQYVFWDSVHVTTAVHRLVGEQLAGLVSPTAVPEPMSLALFGVGLAGLAAVRRRRAA</sequence>
<keyword evidence="5" id="KW-1185">Reference proteome</keyword>
<evidence type="ECO:0000313" key="4">
    <source>
        <dbReference type="EMBL" id="TPG57732.1"/>
    </source>
</evidence>
<accession>A0A502G7Y9</accession>
<dbReference type="AlphaFoldDB" id="A0A502G7Y9"/>
<reference evidence="4 5" key="1">
    <citation type="journal article" date="2019" name="Environ. Microbiol.">
        <title>Species interactions and distinct microbial communities in high Arctic permafrost affected cryosols are associated with the CH4 and CO2 gas fluxes.</title>
        <authorList>
            <person name="Altshuler I."/>
            <person name="Hamel J."/>
            <person name="Turney S."/>
            <person name="Magnuson E."/>
            <person name="Levesque R."/>
            <person name="Greer C."/>
            <person name="Whyte L.G."/>
        </authorList>
    </citation>
    <scope>NUCLEOTIDE SEQUENCE [LARGE SCALE GENOMIC DNA]</scope>
    <source>
        <strain evidence="4 5">S9.3B</strain>
    </source>
</reference>
<dbReference type="PANTHER" id="PTHR45648">
    <property type="entry name" value="GDSL LIPASE/ACYLHYDROLASE FAMILY PROTEIN (AFU_ORTHOLOGUE AFUA_4G14700)"/>
    <property type="match status" value="1"/>
</dbReference>
<feature type="chain" id="PRO_5021458624" evidence="2">
    <location>
        <begin position="24"/>
        <end position="328"/>
    </location>
</feature>
<keyword evidence="1" id="KW-0378">Hydrolase</keyword>
<evidence type="ECO:0000256" key="1">
    <source>
        <dbReference type="ARBA" id="ARBA00022801"/>
    </source>
</evidence>
<name>A0A502G7Y9_9PROT</name>
<dbReference type="GO" id="GO:0016788">
    <property type="term" value="F:hydrolase activity, acting on ester bonds"/>
    <property type="evidence" value="ECO:0007669"/>
    <property type="project" value="InterPro"/>
</dbReference>
<feature type="signal peptide" evidence="2">
    <location>
        <begin position="1"/>
        <end position="23"/>
    </location>
</feature>
<dbReference type="PANTHER" id="PTHR45648:SF22">
    <property type="entry name" value="GDSL LIPASE_ACYLHYDROLASE FAMILY PROTEIN (AFU_ORTHOLOGUE AFUA_4G14700)"/>
    <property type="match status" value="1"/>
</dbReference>
<dbReference type="NCBIfam" id="TIGR02595">
    <property type="entry name" value="PEP_CTERM"/>
    <property type="match status" value="1"/>
</dbReference>
<dbReference type="Pfam" id="PF07589">
    <property type="entry name" value="PEP-CTERM"/>
    <property type="match status" value="1"/>
</dbReference>
<dbReference type="InterPro" id="IPR051058">
    <property type="entry name" value="GDSL_Est/Lipase"/>
</dbReference>
<dbReference type="Pfam" id="PF00657">
    <property type="entry name" value="Lipase_GDSL"/>
    <property type="match status" value="1"/>
</dbReference>
<gene>
    <name evidence="4" type="ORF">EAH89_09895</name>
</gene>
<protein>
    <submittedName>
        <fullName evidence="4">PEP-CTERM sorting domain-containing protein</fullName>
    </submittedName>
</protein>
<dbReference type="CDD" id="cd01846">
    <property type="entry name" value="fatty_acyltransferase_like"/>
    <property type="match status" value="1"/>
</dbReference>
<dbReference type="InterPro" id="IPR001087">
    <property type="entry name" value="GDSL"/>
</dbReference>
<organism evidence="4 5">
    <name type="scientific">Muricoccus nepalensis</name>
    <dbReference type="NCBI Taxonomy" id="1854500"/>
    <lineage>
        <taxon>Bacteria</taxon>
        <taxon>Pseudomonadati</taxon>
        <taxon>Pseudomonadota</taxon>
        <taxon>Alphaproteobacteria</taxon>
        <taxon>Acetobacterales</taxon>
        <taxon>Roseomonadaceae</taxon>
        <taxon>Muricoccus</taxon>
    </lineage>
</organism>
<dbReference type="InterPro" id="IPR013424">
    <property type="entry name" value="Ice-binding_C"/>
</dbReference>
<evidence type="ECO:0000313" key="5">
    <source>
        <dbReference type="Proteomes" id="UP000317078"/>
    </source>
</evidence>
<keyword evidence="2" id="KW-0732">Signal</keyword>